<dbReference type="PROSITE" id="PS51257">
    <property type="entry name" value="PROKAR_LIPOPROTEIN"/>
    <property type="match status" value="1"/>
</dbReference>
<proteinExistence type="predicted"/>
<dbReference type="NCBIfam" id="NF038094">
    <property type="entry name" value="CueP_fam"/>
    <property type="match status" value="1"/>
</dbReference>
<dbReference type="InterPro" id="IPR047808">
    <property type="entry name" value="CueP-like"/>
</dbReference>
<evidence type="ECO:0000313" key="3">
    <source>
        <dbReference type="Proteomes" id="UP000306477"/>
    </source>
</evidence>
<reference evidence="2 3" key="1">
    <citation type="journal article" date="2019" name="Indoor Air">
        <title>Impacts of indoor surface finishes on bacterial viability.</title>
        <authorList>
            <person name="Hu J."/>
            <person name="Maamar S.B."/>
            <person name="Glawe A.J."/>
            <person name="Gottel N."/>
            <person name="Gilbert J.A."/>
            <person name="Hartmann E.M."/>
        </authorList>
    </citation>
    <scope>NUCLEOTIDE SEQUENCE [LARGE SCALE GENOMIC DNA]</scope>
    <source>
        <strain evidence="2 3">AF060A6</strain>
    </source>
</reference>
<organism evidence="2 3">
    <name type="scientific">Bacillus timonensis</name>
    <dbReference type="NCBI Taxonomy" id="1033734"/>
    <lineage>
        <taxon>Bacteria</taxon>
        <taxon>Bacillati</taxon>
        <taxon>Bacillota</taxon>
        <taxon>Bacilli</taxon>
        <taxon>Bacillales</taxon>
        <taxon>Bacillaceae</taxon>
        <taxon>Bacillus</taxon>
    </lineage>
</organism>
<keyword evidence="3" id="KW-1185">Reference proteome</keyword>
<feature type="chain" id="PRO_5020561530" evidence="1">
    <location>
        <begin position="26"/>
        <end position="176"/>
    </location>
</feature>
<dbReference type="EMBL" id="SLUB01000084">
    <property type="protein sequence ID" value="THE09353.1"/>
    <property type="molecule type" value="Genomic_DNA"/>
</dbReference>
<dbReference type="Gene3D" id="2.60.40.3700">
    <property type="match status" value="1"/>
</dbReference>
<dbReference type="AlphaFoldDB" id="A0A4V6RSS7"/>
<accession>A0A4V6RSS7</accession>
<gene>
    <name evidence="2" type="ORF">E1I69_22665</name>
</gene>
<feature type="signal peptide" evidence="1">
    <location>
        <begin position="1"/>
        <end position="25"/>
    </location>
</feature>
<dbReference type="RefSeq" id="WP_136381795.1">
    <property type="nucleotide sequence ID" value="NZ_SLUB01000084.1"/>
</dbReference>
<evidence type="ECO:0000256" key="1">
    <source>
        <dbReference type="SAM" id="SignalP"/>
    </source>
</evidence>
<comment type="caution">
    <text evidence="2">The sequence shown here is derived from an EMBL/GenBank/DDBJ whole genome shotgun (WGS) entry which is preliminary data.</text>
</comment>
<dbReference type="Pfam" id="PF21172">
    <property type="entry name" value="CueP"/>
    <property type="match status" value="1"/>
</dbReference>
<sequence>MKKGLIGIAGLLLIFLLAACNNSTSDEMGVNEAKDIKEMVHDYSVGSFEDVSASITSHELIVTDSNKKETAYELPEDEFFVSIAPFVKETHECAIHSLTGCQGELVEKEFEVYIEDEAGNVVVDETIASFENGFIDLWLPRDKTYQVKIGYDGKTAESQISTFEGDNTCITTMQLM</sequence>
<name>A0A4V6RSS7_9BACI</name>
<keyword evidence="1" id="KW-0732">Signal</keyword>
<dbReference type="Proteomes" id="UP000306477">
    <property type="component" value="Unassembled WGS sequence"/>
</dbReference>
<protein>
    <submittedName>
        <fullName evidence="2">Uncharacterized protein</fullName>
    </submittedName>
</protein>
<dbReference type="OrthoDB" id="73040at2"/>
<evidence type="ECO:0000313" key="2">
    <source>
        <dbReference type="EMBL" id="THE09353.1"/>
    </source>
</evidence>